<gene>
    <name evidence="1" type="ORF">QFC24_006383</name>
</gene>
<name>A0ACC2X0S8_9TREE</name>
<evidence type="ECO:0000313" key="2">
    <source>
        <dbReference type="Proteomes" id="UP001234202"/>
    </source>
</evidence>
<sequence length="165" mass="16878">MHSKSSIMGFLACLLTVFTLFGTTMALPTSTSSNLNSRSNNNDLRSLSKRQSVVAGTVCATVPIRVTVALVPYTLINGICLCTEAGVLTPDSVARLDTQIVAGDSVVGGVVGTVANLVGGLANLLGLARTSGQNGPATQTTEHAAPHTVLLQPNNASPVSPHDDP</sequence>
<comment type="caution">
    <text evidence="1">The sequence shown here is derived from an EMBL/GenBank/DDBJ whole genome shotgun (WGS) entry which is preliminary data.</text>
</comment>
<accession>A0ACC2X0S8</accession>
<keyword evidence="2" id="KW-1185">Reference proteome</keyword>
<organism evidence="1 2">
    <name type="scientific">Naganishia onofrii</name>
    <dbReference type="NCBI Taxonomy" id="1851511"/>
    <lineage>
        <taxon>Eukaryota</taxon>
        <taxon>Fungi</taxon>
        <taxon>Dikarya</taxon>
        <taxon>Basidiomycota</taxon>
        <taxon>Agaricomycotina</taxon>
        <taxon>Tremellomycetes</taxon>
        <taxon>Filobasidiales</taxon>
        <taxon>Filobasidiaceae</taxon>
        <taxon>Naganishia</taxon>
    </lineage>
</organism>
<protein>
    <submittedName>
        <fullName evidence="1">Uncharacterized protein</fullName>
    </submittedName>
</protein>
<reference evidence="1" key="1">
    <citation type="submission" date="2023-04" db="EMBL/GenBank/DDBJ databases">
        <title>Draft Genome sequencing of Naganishia species isolated from polar environments using Oxford Nanopore Technology.</title>
        <authorList>
            <person name="Leo P."/>
            <person name="Venkateswaran K."/>
        </authorList>
    </citation>
    <scope>NUCLEOTIDE SEQUENCE</scope>
    <source>
        <strain evidence="1">DBVPG 5303</strain>
    </source>
</reference>
<dbReference type="Proteomes" id="UP001234202">
    <property type="component" value="Unassembled WGS sequence"/>
</dbReference>
<evidence type="ECO:0000313" key="1">
    <source>
        <dbReference type="EMBL" id="KAJ9117669.1"/>
    </source>
</evidence>
<dbReference type="EMBL" id="JASBWV010000031">
    <property type="protein sequence ID" value="KAJ9117669.1"/>
    <property type="molecule type" value="Genomic_DNA"/>
</dbReference>
<proteinExistence type="predicted"/>